<dbReference type="InterPro" id="IPR011109">
    <property type="entry name" value="DNA_bind_recombinase_dom"/>
</dbReference>
<evidence type="ECO:0000259" key="8">
    <source>
        <dbReference type="PROSITE" id="PS51737"/>
    </source>
</evidence>
<dbReference type="CDD" id="cd00338">
    <property type="entry name" value="Ser_Recombinase"/>
    <property type="match status" value="1"/>
</dbReference>
<dbReference type="PROSITE" id="PS00397">
    <property type="entry name" value="RECOMBINASES_1"/>
    <property type="match status" value="1"/>
</dbReference>
<dbReference type="Pfam" id="PF07508">
    <property type="entry name" value="Recombinase"/>
    <property type="match status" value="1"/>
</dbReference>
<organism evidence="9 10">
    <name type="scientific">Trichococcus pasteurii</name>
    <dbReference type="NCBI Taxonomy" id="43064"/>
    <lineage>
        <taxon>Bacteria</taxon>
        <taxon>Bacillati</taxon>
        <taxon>Bacillota</taxon>
        <taxon>Bacilli</taxon>
        <taxon>Lactobacillales</taxon>
        <taxon>Carnobacteriaceae</taxon>
        <taxon>Trichococcus</taxon>
    </lineage>
</organism>
<dbReference type="PROSITE" id="PS51737">
    <property type="entry name" value="RECOMBINASE_DNA_BIND"/>
    <property type="match status" value="1"/>
</dbReference>
<keyword evidence="1" id="KW-0229">DNA integration</keyword>
<protein>
    <submittedName>
        <fullName evidence="9">Site-specific recombinases active site</fullName>
    </submittedName>
</protein>
<dbReference type="InterPro" id="IPR006118">
    <property type="entry name" value="Recombinase_CS"/>
</dbReference>
<reference evidence="10" key="1">
    <citation type="submission" date="2016-04" db="EMBL/GenBank/DDBJ databases">
        <authorList>
            <person name="Strepis N."/>
        </authorList>
    </citation>
    <scope>NUCLEOTIDE SEQUENCE [LARGE SCALE GENOMIC DNA]</scope>
</reference>
<evidence type="ECO:0000256" key="2">
    <source>
        <dbReference type="ARBA" id="ARBA00023125"/>
    </source>
</evidence>
<dbReference type="Proteomes" id="UP000195985">
    <property type="component" value="Unassembled WGS sequence"/>
</dbReference>
<dbReference type="SMART" id="SM00857">
    <property type="entry name" value="Resolvase"/>
    <property type="match status" value="1"/>
</dbReference>
<feature type="active site" description="O-(5'-phospho-DNA)-serine intermediate" evidence="4 5">
    <location>
        <position position="19"/>
    </location>
</feature>
<evidence type="ECO:0000256" key="6">
    <source>
        <dbReference type="SAM" id="Coils"/>
    </source>
</evidence>
<proteinExistence type="predicted"/>
<dbReference type="STRING" id="43064.SAMN04488086_12814"/>
<name>A0A1W1IDN7_9LACT</name>
<feature type="domain" description="Recombinase" evidence="8">
    <location>
        <begin position="167"/>
        <end position="292"/>
    </location>
</feature>
<evidence type="ECO:0000259" key="7">
    <source>
        <dbReference type="PROSITE" id="PS51736"/>
    </source>
</evidence>
<dbReference type="AlphaFoldDB" id="A0A1W1IDN7"/>
<dbReference type="PANTHER" id="PTHR30461:SF23">
    <property type="entry name" value="DNA RECOMBINASE-RELATED"/>
    <property type="match status" value="1"/>
</dbReference>
<dbReference type="InterPro" id="IPR050639">
    <property type="entry name" value="SSR_resolvase"/>
</dbReference>
<keyword evidence="3" id="KW-0233">DNA recombination</keyword>
<dbReference type="EMBL" id="FWEY01000002">
    <property type="protein sequence ID" value="SLM51021.1"/>
    <property type="molecule type" value="Genomic_DNA"/>
</dbReference>
<dbReference type="InterPro" id="IPR036162">
    <property type="entry name" value="Resolvase-like_N_sf"/>
</dbReference>
<gene>
    <name evidence="9" type="ORF">TPAS_696</name>
</gene>
<dbReference type="InterPro" id="IPR025827">
    <property type="entry name" value="Zn_ribbon_recom_dom"/>
</dbReference>
<evidence type="ECO:0000256" key="1">
    <source>
        <dbReference type="ARBA" id="ARBA00022908"/>
    </source>
</evidence>
<evidence type="ECO:0000256" key="3">
    <source>
        <dbReference type="ARBA" id="ARBA00023172"/>
    </source>
</evidence>
<evidence type="ECO:0000313" key="10">
    <source>
        <dbReference type="Proteomes" id="UP000195985"/>
    </source>
</evidence>
<keyword evidence="10" id="KW-1185">Reference proteome</keyword>
<dbReference type="Gene3D" id="3.90.1750.20">
    <property type="entry name" value="Putative Large Serine Recombinase, Chain B, Domain 2"/>
    <property type="match status" value="1"/>
</dbReference>
<dbReference type="Gene3D" id="3.40.50.1390">
    <property type="entry name" value="Resolvase, N-terminal catalytic domain"/>
    <property type="match status" value="1"/>
</dbReference>
<evidence type="ECO:0000256" key="5">
    <source>
        <dbReference type="PROSITE-ProRule" id="PRU10137"/>
    </source>
</evidence>
<dbReference type="InterPro" id="IPR038109">
    <property type="entry name" value="DNA_bind_recomb_sf"/>
</dbReference>
<keyword evidence="2" id="KW-0238">DNA-binding</keyword>
<sequence length="550" mass="63132">MIVETGPKTKRAVGYIRVSTAEQKEEGYSLLGQRKNIEMFAEKQGYELIDVYADEGISGKNIIKRPGVQRLLEDAKTGKFDVLIIWKLTRLGRSMKDVMNIAEILYSNNVELHSISESFDITTSTGKMMLGLLANFAEFERSQISENVKMAMKSLVKNNKRFPGGRMLGYRSDRDENGMKILTIEPKEAQVVQMIFSKYLEGNGYRAIANTLNKMGYKTVKGNTFSTIAIKDILMNPTYTGMLRYNRYEDWENKRRKGYNPNYILVEGTHEPIIDKEIFGKVEERIKMESKQPQWTHAGENILTGLLRCPECGGAMAASNTTNKRKDGTKKRIRYYSCANSRNKGATVCHANSIRADVAESFVLGRLREVIAFPENLNKIIDELNHQIKSQRKPWELELQTLEKELVETQAKIDRWHTLLKDTPELSSELGTRIEHLEIEYYNHKQRIKELNCMLEVEGYNIKRADSKRVLELVNILIEDSDSKKTTKAILKTFVDRITFDKESKSDFKIYMTFDQLIIDRLNEFMSSEPTAETNAVGSFILPKTLKITV</sequence>
<dbReference type="GO" id="GO:0003677">
    <property type="term" value="F:DNA binding"/>
    <property type="evidence" value="ECO:0007669"/>
    <property type="project" value="UniProtKB-KW"/>
</dbReference>
<dbReference type="InterPro" id="IPR006119">
    <property type="entry name" value="Resolv_N"/>
</dbReference>
<dbReference type="RefSeq" id="WP_086941905.1">
    <property type="nucleotide sequence ID" value="NZ_FONM01000028.1"/>
</dbReference>
<feature type="domain" description="Resolvase/invertase-type recombinase catalytic" evidence="7">
    <location>
        <begin position="11"/>
        <end position="159"/>
    </location>
</feature>
<dbReference type="GO" id="GO:0015074">
    <property type="term" value="P:DNA integration"/>
    <property type="evidence" value="ECO:0007669"/>
    <property type="project" value="UniProtKB-KW"/>
</dbReference>
<accession>A0A1W1IDN7</accession>
<dbReference type="GO" id="GO:0000150">
    <property type="term" value="F:DNA strand exchange activity"/>
    <property type="evidence" value="ECO:0007669"/>
    <property type="project" value="InterPro"/>
</dbReference>
<dbReference type="PANTHER" id="PTHR30461">
    <property type="entry name" value="DNA-INVERTASE FROM LAMBDOID PROPHAGE"/>
    <property type="match status" value="1"/>
</dbReference>
<dbReference type="SUPFAM" id="SSF53041">
    <property type="entry name" value="Resolvase-like"/>
    <property type="match status" value="1"/>
</dbReference>
<dbReference type="Pfam" id="PF13408">
    <property type="entry name" value="Zn_ribbon_recom"/>
    <property type="match status" value="1"/>
</dbReference>
<dbReference type="PROSITE" id="PS51736">
    <property type="entry name" value="RECOMBINASES_3"/>
    <property type="match status" value="1"/>
</dbReference>
<evidence type="ECO:0000256" key="4">
    <source>
        <dbReference type="PIRSR" id="PIRSR606118-50"/>
    </source>
</evidence>
<dbReference type="OrthoDB" id="9811097at2"/>
<feature type="coiled-coil region" evidence="6">
    <location>
        <begin position="392"/>
        <end position="454"/>
    </location>
</feature>
<dbReference type="Pfam" id="PF00239">
    <property type="entry name" value="Resolvase"/>
    <property type="match status" value="1"/>
</dbReference>
<keyword evidence="6" id="KW-0175">Coiled coil</keyword>
<evidence type="ECO:0000313" key="9">
    <source>
        <dbReference type="EMBL" id="SLM51021.1"/>
    </source>
</evidence>